<dbReference type="InterPro" id="IPR050589">
    <property type="entry name" value="Ikaros_C2H2-ZF"/>
</dbReference>
<evidence type="ECO:0000256" key="4">
    <source>
        <dbReference type="ARBA" id="ARBA00022771"/>
    </source>
</evidence>
<dbReference type="Proteomes" id="UP001432027">
    <property type="component" value="Unassembled WGS sequence"/>
</dbReference>
<name>A0AAV5UHJ5_9BILA</name>
<dbReference type="GO" id="GO:0000978">
    <property type="term" value="F:RNA polymerase II cis-regulatory region sequence-specific DNA binding"/>
    <property type="evidence" value="ECO:0007669"/>
    <property type="project" value="TreeGrafter"/>
</dbReference>
<keyword evidence="3" id="KW-0677">Repeat</keyword>
<evidence type="ECO:0000256" key="7">
    <source>
        <dbReference type="ARBA" id="ARBA00023242"/>
    </source>
</evidence>
<dbReference type="SUPFAM" id="SSF57667">
    <property type="entry name" value="beta-beta-alpha zinc fingers"/>
    <property type="match status" value="2"/>
</dbReference>
<dbReference type="GO" id="GO:0008270">
    <property type="term" value="F:zinc ion binding"/>
    <property type="evidence" value="ECO:0007669"/>
    <property type="project" value="UniProtKB-KW"/>
</dbReference>
<evidence type="ECO:0000259" key="10">
    <source>
        <dbReference type="PROSITE" id="PS50157"/>
    </source>
</evidence>
<evidence type="ECO:0000256" key="6">
    <source>
        <dbReference type="ARBA" id="ARBA00023125"/>
    </source>
</evidence>
<dbReference type="Gene3D" id="3.30.160.60">
    <property type="entry name" value="Classic Zinc Finger"/>
    <property type="match status" value="3"/>
</dbReference>
<comment type="subcellular location">
    <subcellularLocation>
        <location evidence="1">Nucleus</location>
    </subcellularLocation>
</comment>
<evidence type="ECO:0000256" key="2">
    <source>
        <dbReference type="ARBA" id="ARBA00022723"/>
    </source>
</evidence>
<keyword evidence="2" id="KW-0479">Metal-binding</keyword>
<gene>
    <name evidence="11" type="ORF">PENTCL1PPCAC_27946</name>
</gene>
<feature type="compositionally biased region" description="Basic and acidic residues" evidence="9">
    <location>
        <begin position="25"/>
        <end position="36"/>
    </location>
</feature>
<dbReference type="PROSITE" id="PS00028">
    <property type="entry name" value="ZINC_FINGER_C2H2_1"/>
    <property type="match status" value="4"/>
</dbReference>
<dbReference type="AlphaFoldDB" id="A0AAV5UHJ5"/>
<keyword evidence="6" id="KW-0238">DNA-binding</keyword>
<feature type="non-terminal residue" evidence="11">
    <location>
        <position position="231"/>
    </location>
</feature>
<dbReference type="PROSITE" id="PS50157">
    <property type="entry name" value="ZINC_FINGER_C2H2_2"/>
    <property type="match status" value="4"/>
</dbReference>
<dbReference type="EMBL" id="BTSX01000006">
    <property type="protein sequence ID" value="GMT05772.1"/>
    <property type="molecule type" value="Genomic_DNA"/>
</dbReference>
<feature type="region of interest" description="Disordered" evidence="9">
    <location>
        <begin position="1"/>
        <end position="36"/>
    </location>
</feature>
<proteinExistence type="predicted"/>
<feature type="domain" description="C2H2-type" evidence="10">
    <location>
        <begin position="119"/>
        <end position="146"/>
    </location>
</feature>
<evidence type="ECO:0000313" key="11">
    <source>
        <dbReference type="EMBL" id="GMT05772.1"/>
    </source>
</evidence>
<keyword evidence="7" id="KW-0539">Nucleus</keyword>
<evidence type="ECO:0000313" key="12">
    <source>
        <dbReference type="Proteomes" id="UP001432027"/>
    </source>
</evidence>
<dbReference type="FunFam" id="3.30.160.60:FF:001601">
    <property type="entry name" value="Uncharacterized protein, isoform A"/>
    <property type="match status" value="1"/>
</dbReference>
<dbReference type="GO" id="GO:0003700">
    <property type="term" value="F:DNA-binding transcription factor activity"/>
    <property type="evidence" value="ECO:0007669"/>
    <property type="project" value="TreeGrafter"/>
</dbReference>
<dbReference type="GO" id="GO:0005634">
    <property type="term" value="C:nucleus"/>
    <property type="evidence" value="ECO:0007669"/>
    <property type="project" value="UniProtKB-SubCell"/>
</dbReference>
<evidence type="ECO:0000256" key="8">
    <source>
        <dbReference type="PROSITE-ProRule" id="PRU00042"/>
    </source>
</evidence>
<dbReference type="Pfam" id="PF00096">
    <property type="entry name" value="zf-C2H2"/>
    <property type="match status" value="1"/>
</dbReference>
<sequence length="231" mass="27437">SDEEKPGPSSVRRLGRPPGGNGRQSKKEQMRAAKEKGTYRCDFPNCNKLCGDQRLLDQHKRIHKKHEMHECSYCPYYFHTKERLELHTKNIHPNGEKATQHTPNKIVMKEKGPTKDRPHACDHCGYAFKRMIDLNKHIPTHTGIRPFKCDLCPTSHIDLAMLKQHQQRQHYIKHFECPTCHEMFMYRQEMVSHREEKHGYLRVSKVKALRKQGHMQYRWDKVNKCPFPFKK</sequence>
<evidence type="ECO:0000256" key="9">
    <source>
        <dbReference type="SAM" id="MobiDB-lite"/>
    </source>
</evidence>
<dbReference type="PANTHER" id="PTHR24404">
    <property type="entry name" value="ZINC FINGER PROTEIN"/>
    <property type="match status" value="1"/>
</dbReference>
<evidence type="ECO:0000256" key="5">
    <source>
        <dbReference type="ARBA" id="ARBA00022833"/>
    </source>
</evidence>
<organism evidence="11 12">
    <name type="scientific">Pristionchus entomophagus</name>
    <dbReference type="NCBI Taxonomy" id="358040"/>
    <lineage>
        <taxon>Eukaryota</taxon>
        <taxon>Metazoa</taxon>
        <taxon>Ecdysozoa</taxon>
        <taxon>Nematoda</taxon>
        <taxon>Chromadorea</taxon>
        <taxon>Rhabditida</taxon>
        <taxon>Rhabditina</taxon>
        <taxon>Diplogasteromorpha</taxon>
        <taxon>Diplogasteroidea</taxon>
        <taxon>Neodiplogasteridae</taxon>
        <taxon>Pristionchus</taxon>
    </lineage>
</organism>
<dbReference type="InterPro" id="IPR036236">
    <property type="entry name" value="Znf_C2H2_sf"/>
</dbReference>
<accession>A0AAV5UHJ5</accession>
<dbReference type="SMART" id="SM00355">
    <property type="entry name" value="ZnF_C2H2"/>
    <property type="match status" value="5"/>
</dbReference>
<feature type="domain" description="C2H2-type" evidence="10">
    <location>
        <begin position="175"/>
        <end position="198"/>
    </location>
</feature>
<evidence type="ECO:0000256" key="1">
    <source>
        <dbReference type="ARBA" id="ARBA00004123"/>
    </source>
</evidence>
<keyword evidence="5" id="KW-0862">Zinc</keyword>
<evidence type="ECO:0000256" key="3">
    <source>
        <dbReference type="ARBA" id="ARBA00022737"/>
    </source>
</evidence>
<dbReference type="InterPro" id="IPR013087">
    <property type="entry name" value="Znf_C2H2_type"/>
</dbReference>
<keyword evidence="12" id="KW-1185">Reference proteome</keyword>
<feature type="domain" description="C2H2-type" evidence="10">
    <location>
        <begin position="69"/>
        <end position="97"/>
    </location>
</feature>
<dbReference type="PANTHER" id="PTHR24404:SF114">
    <property type="entry name" value="KLUMPFUSS, ISOFORM B-RELATED"/>
    <property type="match status" value="1"/>
</dbReference>
<dbReference type="GO" id="GO:0006357">
    <property type="term" value="P:regulation of transcription by RNA polymerase II"/>
    <property type="evidence" value="ECO:0007669"/>
    <property type="project" value="TreeGrafter"/>
</dbReference>
<feature type="domain" description="C2H2-type" evidence="10">
    <location>
        <begin position="39"/>
        <end position="68"/>
    </location>
</feature>
<comment type="caution">
    <text evidence="11">The sequence shown here is derived from an EMBL/GenBank/DDBJ whole genome shotgun (WGS) entry which is preliminary data.</text>
</comment>
<keyword evidence="4 8" id="KW-0863">Zinc-finger</keyword>
<protein>
    <recommendedName>
        <fullName evidence="10">C2H2-type domain-containing protein</fullName>
    </recommendedName>
</protein>
<reference evidence="11" key="1">
    <citation type="submission" date="2023-10" db="EMBL/GenBank/DDBJ databases">
        <title>Genome assembly of Pristionchus species.</title>
        <authorList>
            <person name="Yoshida K."/>
            <person name="Sommer R.J."/>
        </authorList>
    </citation>
    <scope>NUCLEOTIDE SEQUENCE</scope>
    <source>
        <strain evidence="11">RS0144</strain>
    </source>
</reference>
<feature type="non-terminal residue" evidence="11">
    <location>
        <position position="1"/>
    </location>
</feature>